<dbReference type="InterPro" id="IPR050493">
    <property type="entry name" value="FAD-dep_Monooxygenase_BioMet"/>
</dbReference>
<dbReference type="PANTHER" id="PTHR13789">
    <property type="entry name" value="MONOOXYGENASE"/>
    <property type="match status" value="1"/>
</dbReference>
<evidence type="ECO:0000259" key="3">
    <source>
        <dbReference type="Pfam" id="PF01494"/>
    </source>
</evidence>
<organism evidence="4 5">
    <name type="scientific">Nonomuraea spiralis</name>
    <dbReference type="NCBI Taxonomy" id="46182"/>
    <lineage>
        <taxon>Bacteria</taxon>
        <taxon>Bacillati</taxon>
        <taxon>Actinomycetota</taxon>
        <taxon>Actinomycetes</taxon>
        <taxon>Streptosporangiales</taxon>
        <taxon>Streptosporangiaceae</taxon>
        <taxon>Nonomuraea</taxon>
    </lineage>
</organism>
<keyword evidence="5" id="KW-1185">Reference proteome</keyword>
<dbReference type="EMBL" id="JBHMEI010000029">
    <property type="protein sequence ID" value="MFB9205516.1"/>
    <property type="molecule type" value="Genomic_DNA"/>
</dbReference>
<dbReference type="Pfam" id="PF01494">
    <property type="entry name" value="FAD_binding_3"/>
    <property type="match status" value="1"/>
</dbReference>
<gene>
    <name evidence="4" type="ORF">ACFFV7_30285</name>
</gene>
<dbReference type="Gene3D" id="3.50.50.60">
    <property type="entry name" value="FAD/NAD(P)-binding domain"/>
    <property type="match status" value="1"/>
</dbReference>
<evidence type="ECO:0000256" key="2">
    <source>
        <dbReference type="ARBA" id="ARBA00023033"/>
    </source>
</evidence>
<keyword evidence="2" id="KW-0503">Monooxygenase</keyword>
<comment type="caution">
    <text evidence="4">The sequence shown here is derived from an EMBL/GenBank/DDBJ whole genome shotgun (WGS) entry which is preliminary data.</text>
</comment>
<dbReference type="PRINTS" id="PR00420">
    <property type="entry name" value="RNGMNOXGNASE"/>
</dbReference>
<dbReference type="SUPFAM" id="SSF51905">
    <property type="entry name" value="FAD/NAD(P)-binding domain"/>
    <property type="match status" value="1"/>
</dbReference>
<evidence type="ECO:0000256" key="1">
    <source>
        <dbReference type="ARBA" id="ARBA00023002"/>
    </source>
</evidence>
<dbReference type="PANTHER" id="PTHR13789:SF309">
    <property type="entry name" value="PUTATIVE (AFU_ORTHOLOGUE AFUA_6G14510)-RELATED"/>
    <property type="match status" value="1"/>
</dbReference>
<proteinExistence type="predicted"/>
<reference evidence="4 5" key="1">
    <citation type="submission" date="2024-09" db="EMBL/GenBank/DDBJ databases">
        <authorList>
            <person name="Sun Q."/>
            <person name="Mori K."/>
        </authorList>
    </citation>
    <scope>NUCLEOTIDE SEQUENCE [LARGE SCALE GENOMIC DNA]</scope>
    <source>
        <strain evidence="4 5">CCM 3426</strain>
    </source>
</reference>
<sequence>MDVVVIGAGVGGLAVARSLLAAGHQVRIFEQAPALRTGGAGLSIFSNGAAVLHDLGVSLDGVGGRFDRIDALTADGRLRLSSDMAHAAELYGFPNKSISRRLLLERLSEGLPDDLISYGTGCRTVTQDYDGVTVTFDDGSTVTGDLLVGADGHHSVVRRELWGDVPIRTATFGTWQALSRIDIELTRTHLHLMITGREGACGIIPAGDGKLQWWFDVRWSPGEPRPAAPLAELRRRFGHWASPVPELLAQASEDDLDFFGHHWQKVRREWGKGRVTLLGDAAHLMPPTLGQGANQTLEDVWVLGRELAKGGDLAQRLRAYERARYPHVNLVSRLARRSPANWRIPPFIGRMFPETSQSGMLARFSNRLTALAH</sequence>
<name>A0ABV5ILY8_9ACTN</name>
<dbReference type="RefSeq" id="WP_189652224.1">
    <property type="nucleotide sequence ID" value="NZ_BMRC01000025.1"/>
</dbReference>
<dbReference type="InterPro" id="IPR002938">
    <property type="entry name" value="FAD-bd"/>
</dbReference>
<protein>
    <submittedName>
        <fullName evidence="4">FAD-dependent oxidoreductase</fullName>
    </submittedName>
</protein>
<dbReference type="InterPro" id="IPR036188">
    <property type="entry name" value="FAD/NAD-bd_sf"/>
</dbReference>
<evidence type="ECO:0000313" key="5">
    <source>
        <dbReference type="Proteomes" id="UP001589647"/>
    </source>
</evidence>
<accession>A0ABV5ILY8</accession>
<keyword evidence="1" id="KW-0560">Oxidoreductase</keyword>
<evidence type="ECO:0000313" key="4">
    <source>
        <dbReference type="EMBL" id="MFB9205516.1"/>
    </source>
</evidence>
<dbReference type="Proteomes" id="UP001589647">
    <property type="component" value="Unassembled WGS sequence"/>
</dbReference>
<feature type="domain" description="FAD-binding" evidence="3">
    <location>
        <begin position="2"/>
        <end position="331"/>
    </location>
</feature>